<keyword evidence="3" id="KW-1185">Reference proteome</keyword>
<accession>A0A8J2SAT9</accession>
<dbReference type="EMBL" id="CAKKNE010000001">
    <property type="protein sequence ID" value="CAH0363961.1"/>
    <property type="molecule type" value="Genomic_DNA"/>
</dbReference>
<sequence length="269" mass="29609">ARLSLAARACAAWKRRAFEQTSTFSVHPVRRKGLPHERGSPQASREVPSTMCDASVRTIGHDDEASLWTTTSHSTIGIDHLKQKGPQWYDIDKRRCGEFGPLMTSSPHNPFMTNGRQRPPTSEKSTATVYPSGPLSDAVVFDSLMTPALRPRDPAMAGVGRCSKAVIAAPPDLSTTRKLVETRIIPMNHPSRTSRQFSLVDFKSIAQGVDLPEKPVRHQVRGAEWTFHRDWGRSDHWERPLTPGSRPTTPVAPGSRPTTPAAPGSRPTT</sequence>
<protein>
    <submittedName>
        <fullName evidence="2">Uncharacterized protein</fullName>
    </submittedName>
</protein>
<feature type="region of interest" description="Disordered" evidence="1">
    <location>
        <begin position="234"/>
        <end position="269"/>
    </location>
</feature>
<evidence type="ECO:0000256" key="1">
    <source>
        <dbReference type="SAM" id="MobiDB-lite"/>
    </source>
</evidence>
<dbReference type="Proteomes" id="UP000789595">
    <property type="component" value="Unassembled WGS sequence"/>
</dbReference>
<feature type="non-terminal residue" evidence="2">
    <location>
        <position position="269"/>
    </location>
</feature>
<comment type="caution">
    <text evidence="2">The sequence shown here is derived from an EMBL/GenBank/DDBJ whole genome shotgun (WGS) entry which is preliminary data.</text>
</comment>
<feature type="region of interest" description="Disordered" evidence="1">
    <location>
        <begin position="29"/>
        <end position="49"/>
    </location>
</feature>
<evidence type="ECO:0000313" key="3">
    <source>
        <dbReference type="Proteomes" id="UP000789595"/>
    </source>
</evidence>
<name>A0A8J2SAT9_9STRA</name>
<proteinExistence type="predicted"/>
<feature type="non-terminal residue" evidence="2">
    <location>
        <position position="1"/>
    </location>
</feature>
<feature type="region of interest" description="Disordered" evidence="1">
    <location>
        <begin position="101"/>
        <end position="131"/>
    </location>
</feature>
<reference evidence="2" key="1">
    <citation type="submission" date="2021-11" db="EMBL/GenBank/DDBJ databases">
        <authorList>
            <consortium name="Genoscope - CEA"/>
            <person name="William W."/>
        </authorList>
    </citation>
    <scope>NUCLEOTIDE SEQUENCE</scope>
</reference>
<feature type="compositionally biased region" description="Polar residues" evidence="1">
    <location>
        <begin position="103"/>
        <end position="129"/>
    </location>
</feature>
<dbReference type="AlphaFoldDB" id="A0A8J2SAT9"/>
<gene>
    <name evidence="2" type="ORF">PECAL_1P03050</name>
</gene>
<organism evidence="2 3">
    <name type="scientific">Pelagomonas calceolata</name>
    <dbReference type="NCBI Taxonomy" id="35677"/>
    <lineage>
        <taxon>Eukaryota</taxon>
        <taxon>Sar</taxon>
        <taxon>Stramenopiles</taxon>
        <taxon>Ochrophyta</taxon>
        <taxon>Pelagophyceae</taxon>
        <taxon>Pelagomonadales</taxon>
        <taxon>Pelagomonadaceae</taxon>
        <taxon>Pelagomonas</taxon>
    </lineage>
</organism>
<evidence type="ECO:0000313" key="2">
    <source>
        <dbReference type="EMBL" id="CAH0363961.1"/>
    </source>
</evidence>